<name>A0ABY5DTJ3_9ACTN</name>
<keyword evidence="2" id="KW-0472">Membrane</keyword>
<dbReference type="Proteomes" id="UP001056035">
    <property type="component" value="Chromosome"/>
</dbReference>
<dbReference type="EMBL" id="CP098502">
    <property type="protein sequence ID" value="UTI64909.1"/>
    <property type="molecule type" value="Genomic_DNA"/>
</dbReference>
<reference evidence="3 4" key="1">
    <citation type="submission" date="2022-06" db="EMBL/GenBank/DDBJ databases">
        <title>Paraconexibacter antarcticus.</title>
        <authorList>
            <person name="Kim C.S."/>
        </authorList>
    </citation>
    <scope>NUCLEOTIDE SEQUENCE [LARGE SCALE GENOMIC DNA]</scope>
    <source>
        <strain evidence="3 4">02-257</strain>
    </source>
</reference>
<evidence type="ECO:0000313" key="3">
    <source>
        <dbReference type="EMBL" id="UTI64909.1"/>
    </source>
</evidence>
<evidence type="ECO:0000256" key="1">
    <source>
        <dbReference type="SAM" id="MobiDB-lite"/>
    </source>
</evidence>
<protein>
    <recommendedName>
        <fullName evidence="5">Tryptophan-associated transmembrane protein</fullName>
    </recommendedName>
</protein>
<keyword evidence="2" id="KW-1133">Transmembrane helix</keyword>
<evidence type="ECO:0000256" key="2">
    <source>
        <dbReference type="SAM" id="Phobius"/>
    </source>
</evidence>
<proteinExistence type="predicted"/>
<feature type="transmembrane region" description="Helical" evidence="2">
    <location>
        <begin position="71"/>
        <end position="90"/>
    </location>
</feature>
<evidence type="ECO:0008006" key="5">
    <source>
        <dbReference type="Google" id="ProtNLM"/>
    </source>
</evidence>
<dbReference type="RefSeq" id="WP_254571601.1">
    <property type="nucleotide sequence ID" value="NZ_CP098502.1"/>
</dbReference>
<feature type="region of interest" description="Disordered" evidence="1">
    <location>
        <begin position="158"/>
        <end position="198"/>
    </location>
</feature>
<gene>
    <name evidence="3" type="ORF">NBH00_01575</name>
</gene>
<feature type="transmembrane region" description="Helical" evidence="2">
    <location>
        <begin position="45"/>
        <end position="64"/>
    </location>
</feature>
<organism evidence="3 4">
    <name type="scientific">Paraconexibacter antarcticus</name>
    <dbReference type="NCBI Taxonomy" id="2949664"/>
    <lineage>
        <taxon>Bacteria</taxon>
        <taxon>Bacillati</taxon>
        <taxon>Actinomycetota</taxon>
        <taxon>Thermoleophilia</taxon>
        <taxon>Solirubrobacterales</taxon>
        <taxon>Paraconexibacteraceae</taxon>
        <taxon>Paraconexibacter</taxon>
    </lineage>
</organism>
<feature type="transmembrane region" description="Helical" evidence="2">
    <location>
        <begin position="12"/>
        <end position="39"/>
    </location>
</feature>
<feature type="compositionally biased region" description="Low complexity" evidence="1">
    <location>
        <begin position="168"/>
        <end position="198"/>
    </location>
</feature>
<accession>A0ABY5DTJ3</accession>
<dbReference type="PROSITE" id="PS51257">
    <property type="entry name" value="PROKAR_LIPOPROTEIN"/>
    <property type="match status" value="1"/>
</dbReference>
<sequence length="198" mass="19043">MSTRLRRSDARTGWLIAVGGTFATTACVFSTATGIFHPYPASLGWLPPVLGAAAVVAAVALALLGAGRARAVAVGAITAVLLIAPATWAAQTLDHATSSTFPAGGPASAAGGFGGPGAGATGDMFGGSTSLTAALAYAKAHGGGTVAVSSQQGASAAIVASPGPPRTSRLWAASPAARARSRSRGSSTRSAPGGSVTS</sequence>
<evidence type="ECO:0000313" key="4">
    <source>
        <dbReference type="Proteomes" id="UP001056035"/>
    </source>
</evidence>
<keyword evidence="2" id="KW-0812">Transmembrane</keyword>
<keyword evidence="4" id="KW-1185">Reference proteome</keyword>